<dbReference type="Pfam" id="PF00069">
    <property type="entry name" value="Pkinase"/>
    <property type="match status" value="2"/>
</dbReference>
<comment type="catalytic activity">
    <reaction evidence="7">
        <text>L-threonyl-[protein] + ATP = O-phospho-L-threonyl-[protein] + ADP + H(+)</text>
        <dbReference type="Rhea" id="RHEA:46608"/>
        <dbReference type="Rhea" id="RHEA-COMP:11060"/>
        <dbReference type="Rhea" id="RHEA-COMP:11605"/>
        <dbReference type="ChEBI" id="CHEBI:15378"/>
        <dbReference type="ChEBI" id="CHEBI:30013"/>
        <dbReference type="ChEBI" id="CHEBI:30616"/>
        <dbReference type="ChEBI" id="CHEBI:61977"/>
        <dbReference type="ChEBI" id="CHEBI:456216"/>
        <dbReference type="EC" id="2.7.11.1"/>
    </reaction>
</comment>
<dbReference type="SUPFAM" id="SSF56112">
    <property type="entry name" value="Protein kinase-like (PK-like)"/>
    <property type="match status" value="1"/>
</dbReference>
<evidence type="ECO:0000313" key="12">
    <source>
        <dbReference type="Proteomes" id="UP000226031"/>
    </source>
</evidence>
<keyword evidence="2" id="KW-0723">Serine/threonine-protein kinase</keyword>
<keyword evidence="3" id="KW-0808">Transferase</keyword>
<dbReference type="Proteomes" id="UP000226031">
    <property type="component" value="Unassembled WGS sequence"/>
</dbReference>
<evidence type="ECO:0000256" key="8">
    <source>
        <dbReference type="ARBA" id="ARBA00048679"/>
    </source>
</evidence>
<organism evidence="11 12">
    <name type="scientific">[Emmonsia] crescens</name>
    <dbReference type="NCBI Taxonomy" id="73230"/>
    <lineage>
        <taxon>Eukaryota</taxon>
        <taxon>Fungi</taxon>
        <taxon>Dikarya</taxon>
        <taxon>Ascomycota</taxon>
        <taxon>Pezizomycotina</taxon>
        <taxon>Eurotiomycetes</taxon>
        <taxon>Eurotiomycetidae</taxon>
        <taxon>Onygenales</taxon>
        <taxon>Ajellomycetaceae</taxon>
        <taxon>Emergomyces</taxon>
    </lineage>
</organism>
<dbReference type="EC" id="2.7.11.1" evidence="1"/>
<comment type="catalytic activity">
    <reaction evidence="8">
        <text>L-seryl-[protein] + ATP = O-phospho-L-seryl-[protein] + ADP + H(+)</text>
        <dbReference type="Rhea" id="RHEA:17989"/>
        <dbReference type="Rhea" id="RHEA-COMP:9863"/>
        <dbReference type="Rhea" id="RHEA-COMP:11604"/>
        <dbReference type="ChEBI" id="CHEBI:15378"/>
        <dbReference type="ChEBI" id="CHEBI:29999"/>
        <dbReference type="ChEBI" id="CHEBI:30616"/>
        <dbReference type="ChEBI" id="CHEBI:83421"/>
        <dbReference type="ChEBI" id="CHEBI:456216"/>
        <dbReference type="EC" id="2.7.11.1"/>
    </reaction>
</comment>
<evidence type="ECO:0000313" key="11">
    <source>
        <dbReference type="EMBL" id="PGH33581.1"/>
    </source>
</evidence>
<evidence type="ECO:0000256" key="3">
    <source>
        <dbReference type="ARBA" id="ARBA00022679"/>
    </source>
</evidence>
<gene>
    <name evidence="11" type="ORF">GX50_03569</name>
</gene>
<dbReference type="GO" id="GO:0004674">
    <property type="term" value="F:protein serine/threonine kinase activity"/>
    <property type="evidence" value="ECO:0007669"/>
    <property type="project" value="UniProtKB-KW"/>
</dbReference>
<reference evidence="11 12" key="1">
    <citation type="submission" date="2017-10" db="EMBL/GenBank/DDBJ databases">
        <title>Comparative genomics in systemic dimorphic fungi from Ajellomycetaceae.</title>
        <authorList>
            <person name="Munoz J.F."/>
            <person name="Mcewen J.G."/>
            <person name="Clay O.K."/>
            <person name="Cuomo C.A."/>
        </authorList>
    </citation>
    <scope>NUCLEOTIDE SEQUENCE [LARGE SCALE GENOMIC DNA]</scope>
    <source>
        <strain evidence="11 12">UAMH4076</strain>
    </source>
</reference>
<dbReference type="Gene3D" id="1.10.510.10">
    <property type="entry name" value="Transferase(Phosphotransferase) domain 1"/>
    <property type="match status" value="1"/>
</dbReference>
<dbReference type="GO" id="GO:0050684">
    <property type="term" value="P:regulation of mRNA processing"/>
    <property type="evidence" value="ECO:0007669"/>
    <property type="project" value="TreeGrafter"/>
</dbReference>
<dbReference type="InterPro" id="IPR000719">
    <property type="entry name" value="Prot_kinase_dom"/>
</dbReference>
<dbReference type="VEuPathDB" id="FungiDB:EMCG_03541"/>
<evidence type="ECO:0000256" key="2">
    <source>
        <dbReference type="ARBA" id="ARBA00022527"/>
    </source>
</evidence>
<dbReference type="Gene3D" id="3.30.200.20">
    <property type="entry name" value="Phosphorylase Kinase, domain 1"/>
    <property type="match status" value="1"/>
</dbReference>
<feature type="region of interest" description="Disordered" evidence="9">
    <location>
        <begin position="13"/>
        <end position="38"/>
    </location>
</feature>
<dbReference type="GO" id="GO:0005524">
    <property type="term" value="F:ATP binding"/>
    <property type="evidence" value="ECO:0007669"/>
    <property type="project" value="UniProtKB-KW"/>
</dbReference>
<dbReference type="InterPro" id="IPR008271">
    <property type="entry name" value="Ser/Thr_kinase_AS"/>
</dbReference>
<feature type="domain" description="Protein kinase" evidence="10">
    <location>
        <begin position="80"/>
        <end position="430"/>
    </location>
</feature>
<dbReference type="InterPro" id="IPR051334">
    <property type="entry name" value="SRPK"/>
</dbReference>
<evidence type="ECO:0000256" key="6">
    <source>
        <dbReference type="ARBA" id="ARBA00022840"/>
    </source>
</evidence>
<protein>
    <recommendedName>
        <fullName evidence="1">non-specific serine/threonine protein kinase</fullName>
        <ecNumber evidence="1">2.7.11.1</ecNumber>
    </recommendedName>
</protein>
<dbReference type="InterPro" id="IPR011009">
    <property type="entry name" value="Kinase-like_dom_sf"/>
</dbReference>
<proteinExistence type="predicted"/>
<dbReference type="SMART" id="SM00220">
    <property type="entry name" value="S_TKc"/>
    <property type="match status" value="1"/>
</dbReference>
<dbReference type="PROSITE" id="PS50011">
    <property type="entry name" value="PROTEIN_KINASE_DOM"/>
    <property type="match status" value="1"/>
</dbReference>
<dbReference type="GO" id="GO:0000245">
    <property type="term" value="P:spliceosomal complex assembly"/>
    <property type="evidence" value="ECO:0007669"/>
    <property type="project" value="TreeGrafter"/>
</dbReference>
<keyword evidence="6" id="KW-0067">ATP-binding</keyword>
<evidence type="ECO:0000256" key="4">
    <source>
        <dbReference type="ARBA" id="ARBA00022741"/>
    </source>
</evidence>
<evidence type="ECO:0000256" key="5">
    <source>
        <dbReference type="ARBA" id="ARBA00022777"/>
    </source>
</evidence>
<keyword evidence="12" id="KW-1185">Reference proteome</keyword>
<dbReference type="PANTHER" id="PTHR47634:SF9">
    <property type="entry name" value="PROTEIN KINASE DOMAIN-CONTAINING PROTEIN-RELATED"/>
    <property type="match status" value="1"/>
</dbReference>
<dbReference type="STRING" id="73230.A0A2B7ZJQ1"/>
<dbReference type="EMBL" id="PDND01000059">
    <property type="protein sequence ID" value="PGH33581.1"/>
    <property type="molecule type" value="Genomic_DNA"/>
</dbReference>
<dbReference type="AlphaFoldDB" id="A0A2B7ZJQ1"/>
<accession>A0A2B7ZJQ1</accession>
<dbReference type="PANTHER" id="PTHR47634">
    <property type="entry name" value="PROTEIN KINASE DOMAIN-CONTAINING PROTEIN-RELATED"/>
    <property type="match status" value="1"/>
</dbReference>
<comment type="caution">
    <text evidence="11">The sequence shown here is derived from an EMBL/GenBank/DDBJ whole genome shotgun (WGS) entry which is preliminary data.</text>
</comment>
<evidence type="ECO:0000256" key="1">
    <source>
        <dbReference type="ARBA" id="ARBA00012513"/>
    </source>
</evidence>
<name>A0A2B7ZJQ1_9EURO</name>
<evidence type="ECO:0000256" key="7">
    <source>
        <dbReference type="ARBA" id="ARBA00047899"/>
    </source>
</evidence>
<keyword evidence="5 11" id="KW-0418">Kinase</keyword>
<dbReference type="PROSITE" id="PS00108">
    <property type="entry name" value="PROTEIN_KINASE_ST"/>
    <property type="match status" value="1"/>
</dbReference>
<sequence length="433" mass="49814">MASIFRVCTRPLRQMRKPSSAAPTPAYQHNNNNNNHHHHTACKKFHTIDSSKLVEEESLPFYKPELFYPAHIGEVLNDKYQIVGKLGYGDLSTVWLCRDLQNGRQYVSLKVCTTEASKHDQEVRVYTHLNSIKSSHPGTRYIRQVYDMFEVSGPHGRHSCLVHPPMHLNLLEFMRKTPTKRLNKTLLKLTLQYLLEALDFLHTEGDIVHTDLKSDNIMLSIADESVLDDFSQAEMRDPVPRKIIDETRTIYTSRALRDPAENNWGPPVLCDFGEARIGKIHKVTDPGEAQPHIYRAPEVSFMMPWDSKIDIWNVPNLIWDLFESDHLFSNTDRNGSYCPYTHMAKIVALLGPPPPEFVARSGYSKNCFDETGKWAPNDAVDIPAGCTLENAEVHMADKEKELFLHFIRSMLKWLPEERKTASELLQDPWLRLE</sequence>
<keyword evidence="4" id="KW-0547">Nucleotide-binding</keyword>
<evidence type="ECO:0000256" key="9">
    <source>
        <dbReference type="SAM" id="MobiDB-lite"/>
    </source>
</evidence>
<evidence type="ECO:0000259" key="10">
    <source>
        <dbReference type="PROSITE" id="PS50011"/>
    </source>
</evidence>